<dbReference type="InterPro" id="IPR012677">
    <property type="entry name" value="Nucleotide-bd_a/b_plait_sf"/>
</dbReference>
<evidence type="ECO:0000256" key="1">
    <source>
        <dbReference type="ARBA" id="ARBA00007626"/>
    </source>
</evidence>
<evidence type="ECO:0000313" key="8">
    <source>
        <dbReference type="Proteomes" id="UP000265515"/>
    </source>
</evidence>
<gene>
    <name evidence="7" type="ORF">CBR_g70711</name>
</gene>
<keyword evidence="3" id="KW-0694">RNA-binding</keyword>
<keyword evidence="8" id="KW-1185">Reference proteome</keyword>
<evidence type="ECO:0000256" key="3">
    <source>
        <dbReference type="PROSITE-ProRule" id="PRU00176"/>
    </source>
</evidence>
<dbReference type="CDD" id="cd00590">
    <property type="entry name" value="RRM_SF"/>
    <property type="match status" value="1"/>
</dbReference>
<dbReference type="InterPro" id="IPR002885">
    <property type="entry name" value="PPR_rpt"/>
</dbReference>
<dbReference type="OrthoDB" id="185373at2759"/>
<evidence type="ECO:0000256" key="5">
    <source>
        <dbReference type="SAM" id="MobiDB-lite"/>
    </source>
</evidence>
<dbReference type="InterPro" id="IPR011990">
    <property type="entry name" value="TPR-like_helical_dom_sf"/>
</dbReference>
<dbReference type="InterPro" id="IPR035979">
    <property type="entry name" value="RBD_domain_sf"/>
</dbReference>
<feature type="repeat" description="PPR" evidence="4">
    <location>
        <begin position="558"/>
        <end position="592"/>
    </location>
</feature>
<dbReference type="PANTHER" id="PTHR47447:SF17">
    <property type="entry name" value="OS12G0638900 PROTEIN"/>
    <property type="match status" value="1"/>
</dbReference>
<feature type="compositionally biased region" description="Low complexity" evidence="5">
    <location>
        <begin position="241"/>
        <end position="277"/>
    </location>
</feature>
<proteinExistence type="inferred from homology"/>
<dbReference type="GO" id="GO:0003723">
    <property type="term" value="F:RNA binding"/>
    <property type="evidence" value="ECO:0007669"/>
    <property type="project" value="UniProtKB-UniRule"/>
</dbReference>
<feature type="compositionally biased region" description="Polar residues" evidence="5">
    <location>
        <begin position="53"/>
        <end position="69"/>
    </location>
</feature>
<feature type="compositionally biased region" description="Polar residues" evidence="5">
    <location>
        <begin position="170"/>
        <end position="187"/>
    </location>
</feature>
<feature type="domain" description="RRM" evidence="6">
    <location>
        <begin position="306"/>
        <end position="388"/>
    </location>
</feature>
<dbReference type="Proteomes" id="UP000265515">
    <property type="component" value="Unassembled WGS sequence"/>
</dbReference>
<feature type="repeat" description="PPR" evidence="4">
    <location>
        <begin position="488"/>
        <end position="522"/>
    </location>
</feature>
<dbReference type="PROSITE" id="PS51375">
    <property type="entry name" value="PPR"/>
    <property type="match status" value="3"/>
</dbReference>
<evidence type="ECO:0000256" key="4">
    <source>
        <dbReference type="PROSITE-ProRule" id="PRU00708"/>
    </source>
</evidence>
<feature type="compositionally biased region" description="Low complexity" evidence="5">
    <location>
        <begin position="148"/>
        <end position="159"/>
    </location>
</feature>
<organism evidence="7 8">
    <name type="scientific">Chara braunii</name>
    <name type="common">Braun's stonewort</name>
    <dbReference type="NCBI Taxonomy" id="69332"/>
    <lineage>
        <taxon>Eukaryota</taxon>
        <taxon>Viridiplantae</taxon>
        <taxon>Streptophyta</taxon>
        <taxon>Charophyceae</taxon>
        <taxon>Charales</taxon>
        <taxon>Characeae</taxon>
        <taxon>Chara</taxon>
    </lineage>
</organism>
<dbReference type="PANTHER" id="PTHR47447">
    <property type="entry name" value="OS03G0856100 PROTEIN"/>
    <property type="match status" value="1"/>
</dbReference>
<sequence length="633" mass="67886">MALRSPPVTLSKGVQPLINRSGSHPLAAEAIPPSGSVSSSSSPARSPSLCKLPSTSPSGAWSKTDTSTWRSGSCRHQFRPFGSSSSSRRSVLATGAVQGWRIGSRVTWESDCCDCSPVSAYQKTGADMRIEAKKPMATLLRGPQLGEGNSSRRGTGLSRRGSDGAAELVSTCTSTPSASSVLVTSPTSSAAGESGAAEEDRQAAVSFVGTDNDNTDESDGKSSRGPVAAVLEQRSDEESADSSQVESGSSSPASSALSSSVSSSSSSSAPSPKSSPSGKKGHGSGRRVEEEGSGGEKGKGGEGEKGKIYIGGIPPMVTKEDVAEFFAQCGKVDRIILIKGHRRPEVNRGFCFLYFAEPGSVEAAARAVAELNGADFQGHKLRVVADDGHFLRERNAVTDHRLRTGDDTFVFRSDWHRKRHEAGLRLRELLKSTKAASDPRAVQKAFEEIDKPRLGDFALLVTYHARRGDKHSARSTFERMRSLRIPPNDFVYTSLINSYVMAGDMRNAMNCLEEMELEGVPPNAATYTVLIHGHARQKDAVSAELMFERMKRAKISPLVAAYQVLIDAFCKADDVERIEKAMAEMEAQGLDPNLTIYNNLLSTFSRLGKTDKCLDSFTKLKVFADPILVYEAS</sequence>
<dbReference type="Gramene" id="GBG66833">
    <property type="protein sequence ID" value="GBG66833"/>
    <property type="gene ID" value="CBR_g70711"/>
</dbReference>
<feature type="repeat" description="PPR" evidence="4">
    <location>
        <begin position="523"/>
        <end position="557"/>
    </location>
</feature>
<keyword evidence="2" id="KW-0677">Repeat</keyword>
<dbReference type="SMART" id="SM00360">
    <property type="entry name" value="RRM"/>
    <property type="match status" value="1"/>
</dbReference>
<accession>A0A388KA64</accession>
<evidence type="ECO:0000313" key="7">
    <source>
        <dbReference type="EMBL" id="GBG66833.1"/>
    </source>
</evidence>
<reference evidence="7 8" key="1">
    <citation type="journal article" date="2018" name="Cell">
        <title>The Chara Genome: Secondary Complexity and Implications for Plant Terrestrialization.</title>
        <authorList>
            <person name="Nishiyama T."/>
            <person name="Sakayama H."/>
            <person name="Vries J.D."/>
            <person name="Buschmann H."/>
            <person name="Saint-Marcoux D."/>
            <person name="Ullrich K.K."/>
            <person name="Haas F.B."/>
            <person name="Vanderstraeten L."/>
            <person name="Becker D."/>
            <person name="Lang D."/>
            <person name="Vosolsobe S."/>
            <person name="Rombauts S."/>
            <person name="Wilhelmsson P.K.I."/>
            <person name="Janitza P."/>
            <person name="Kern R."/>
            <person name="Heyl A."/>
            <person name="Rumpler F."/>
            <person name="Villalobos L.I.A.C."/>
            <person name="Clay J.M."/>
            <person name="Skokan R."/>
            <person name="Toyoda A."/>
            <person name="Suzuki Y."/>
            <person name="Kagoshima H."/>
            <person name="Schijlen E."/>
            <person name="Tajeshwar N."/>
            <person name="Catarino B."/>
            <person name="Hetherington A.J."/>
            <person name="Saltykova A."/>
            <person name="Bonnot C."/>
            <person name="Breuninger H."/>
            <person name="Symeonidi A."/>
            <person name="Radhakrishnan G.V."/>
            <person name="Van Nieuwerburgh F."/>
            <person name="Deforce D."/>
            <person name="Chang C."/>
            <person name="Karol K.G."/>
            <person name="Hedrich R."/>
            <person name="Ulvskov P."/>
            <person name="Glockner G."/>
            <person name="Delwiche C.F."/>
            <person name="Petrasek J."/>
            <person name="Van de Peer Y."/>
            <person name="Friml J."/>
            <person name="Beilby M."/>
            <person name="Dolan L."/>
            <person name="Kohara Y."/>
            <person name="Sugano S."/>
            <person name="Fujiyama A."/>
            <person name="Delaux P.-M."/>
            <person name="Quint M."/>
            <person name="TheiBen G."/>
            <person name="Hagemann M."/>
            <person name="Harholt J."/>
            <person name="Dunand C."/>
            <person name="Zachgo S."/>
            <person name="Langdale J."/>
            <person name="Maumus F."/>
            <person name="Straeten D.V.D."/>
            <person name="Gould S.B."/>
            <person name="Rensing S.A."/>
        </authorList>
    </citation>
    <scope>NUCLEOTIDE SEQUENCE [LARGE SCALE GENOMIC DNA]</scope>
    <source>
        <strain evidence="7 8">S276</strain>
    </source>
</reference>
<evidence type="ECO:0000256" key="2">
    <source>
        <dbReference type="ARBA" id="ARBA00022737"/>
    </source>
</evidence>
<dbReference type="InterPro" id="IPR033443">
    <property type="entry name" value="PROP1-like_PPR_dom"/>
</dbReference>
<dbReference type="EMBL" id="BFEA01000079">
    <property type="protein sequence ID" value="GBG66833.1"/>
    <property type="molecule type" value="Genomic_DNA"/>
</dbReference>
<dbReference type="InterPro" id="IPR000504">
    <property type="entry name" value="RRM_dom"/>
</dbReference>
<feature type="compositionally biased region" description="Low complexity" evidence="5">
    <location>
        <begin position="32"/>
        <end position="48"/>
    </location>
</feature>
<name>A0A388KA64_CHABU</name>
<feature type="compositionally biased region" description="Basic and acidic residues" evidence="5">
    <location>
        <begin position="286"/>
        <end position="307"/>
    </location>
</feature>
<dbReference type="PROSITE" id="PS50102">
    <property type="entry name" value="RRM"/>
    <property type="match status" value="1"/>
</dbReference>
<feature type="region of interest" description="Disordered" evidence="5">
    <location>
        <begin position="1"/>
        <end position="69"/>
    </location>
</feature>
<evidence type="ECO:0000259" key="6">
    <source>
        <dbReference type="PROSITE" id="PS50102"/>
    </source>
</evidence>
<dbReference type="Pfam" id="PF00076">
    <property type="entry name" value="RRM_1"/>
    <property type="match status" value="1"/>
</dbReference>
<feature type="region of interest" description="Disordered" evidence="5">
    <location>
        <begin position="135"/>
        <end position="309"/>
    </location>
</feature>
<dbReference type="STRING" id="69332.A0A388KA64"/>
<dbReference type="AlphaFoldDB" id="A0A388KA64"/>
<dbReference type="Gene3D" id="1.25.40.10">
    <property type="entry name" value="Tetratricopeptide repeat domain"/>
    <property type="match status" value="1"/>
</dbReference>
<protein>
    <recommendedName>
        <fullName evidence="6">RRM domain-containing protein</fullName>
    </recommendedName>
</protein>
<comment type="similarity">
    <text evidence="1">Belongs to the PPR family. P subfamily.</text>
</comment>
<dbReference type="NCBIfam" id="TIGR00756">
    <property type="entry name" value="PPR"/>
    <property type="match status" value="3"/>
</dbReference>
<dbReference type="Gene3D" id="3.30.70.330">
    <property type="match status" value="1"/>
</dbReference>
<dbReference type="Pfam" id="PF13041">
    <property type="entry name" value="PPR_2"/>
    <property type="match status" value="1"/>
</dbReference>
<comment type="caution">
    <text evidence="7">The sequence shown here is derived from an EMBL/GenBank/DDBJ whole genome shotgun (WGS) entry which is preliminary data.</text>
</comment>
<dbReference type="Pfam" id="PF17177">
    <property type="entry name" value="PPR_long"/>
    <property type="match status" value="1"/>
</dbReference>
<dbReference type="SUPFAM" id="SSF54928">
    <property type="entry name" value="RNA-binding domain, RBD"/>
    <property type="match status" value="1"/>
</dbReference>